<protein>
    <submittedName>
        <fullName evidence="2">Uncharacterized protein</fullName>
    </submittedName>
</protein>
<evidence type="ECO:0000313" key="2">
    <source>
        <dbReference type="EMBL" id="TFK48867.1"/>
    </source>
</evidence>
<feature type="region of interest" description="Disordered" evidence="1">
    <location>
        <begin position="311"/>
        <end position="349"/>
    </location>
</feature>
<organism evidence="2 3">
    <name type="scientific">Heliocybe sulcata</name>
    <dbReference type="NCBI Taxonomy" id="5364"/>
    <lineage>
        <taxon>Eukaryota</taxon>
        <taxon>Fungi</taxon>
        <taxon>Dikarya</taxon>
        <taxon>Basidiomycota</taxon>
        <taxon>Agaricomycotina</taxon>
        <taxon>Agaricomycetes</taxon>
        <taxon>Gloeophyllales</taxon>
        <taxon>Gloeophyllaceae</taxon>
        <taxon>Heliocybe</taxon>
    </lineage>
</organism>
<gene>
    <name evidence="2" type="ORF">OE88DRAFT_515564</name>
</gene>
<keyword evidence="3" id="KW-1185">Reference proteome</keyword>
<evidence type="ECO:0000313" key="3">
    <source>
        <dbReference type="Proteomes" id="UP000305948"/>
    </source>
</evidence>
<feature type="compositionally biased region" description="Basic and acidic residues" evidence="1">
    <location>
        <begin position="340"/>
        <end position="349"/>
    </location>
</feature>
<accession>A0A5C3MV05</accession>
<proteinExistence type="predicted"/>
<sequence length="390" mass="43404">MTWKSELDTFWNTYRKEMASLGLGTALWQPSPPIDTNTGSYVYKQVEAGDVGFIHAGVFNRLFNIFLPEDHEWQQTFGVPHGFKPLKVPGRHHWTSAESFLKELAPLGGTLGPAPLHSESVKCHKVTLDVEGNSSIPIPAIQFKFSCTKQAGAALVLPHRAERYDTMRSKLMEKYMTDNWESWLDFTERLGMDVELQDLYLVTGCDRTDEWAMAAFRRSESEIAASATIIVPGAANVTAAFSCKWETTSSVLHNTGPYRPTSSTPTDDSSQRDKATLCNQTVFIRGYRMKKRKNWKGKQVAPVVIRASAGYDERDLGPGDDEGSAGCSSSTSSDEEDDTRQDIPDPKDVNLLDPVLDYILQSCPEADVAIAHDEDIYPYIMVSRGAAPHR</sequence>
<evidence type="ECO:0000256" key="1">
    <source>
        <dbReference type="SAM" id="MobiDB-lite"/>
    </source>
</evidence>
<dbReference type="EMBL" id="ML213518">
    <property type="protein sequence ID" value="TFK48867.1"/>
    <property type="molecule type" value="Genomic_DNA"/>
</dbReference>
<dbReference type="Proteomes" id="UP000305948">
    <property type="component" value="Unassembled WGS sequence"/>
</dbReference>
<name>A0A5C3MV05_9AGAM</name>
<dbReference type="OrthoDB" id="3222453at2759"/>
<reference evidence="2 3" key="1">
    <citation type="journal article" date="2019" name="Nat. Ecol. Evol.">
        <title>Megaphylogeny resolves global patterns of mushroom evolution.</title>
        <authorList>
            <person name="Varga T."/>
            <person name="Krizsan K."/>
            <person name="Foldi C."/>
            <person name="Dima B."/>
            <person name="Sanchez-Garcia M."/>
            <person name="Sanchez-Ramirez S."/>
            <person name="Szollosi G.J."/>
            <person name="Szarkandi J.G."/>
            <person name="Papp V."/>
            <person name="Albert L."/>
            <person name="Andreopoulos W."/>
            <person name="Angelini C."/>
            <person name="Antonin V."/>
            <person name="Barry K.W."/>
            <person name="Bougher N.L."/>
            <person name="Buchanan P."/>
            <person name="Buyck B."/>
            <person name="Bense V."/>
            <person name="Catcheside P."/>
            <person name="Chovatia M."/>
            <person name="Cooper J."/>
            <person name="Damon W."/>
            <person name="Desjardin D."/>
            <person name="Finy P."/>
            <person name="Geml J."/>
            <person name="Haridas S."/>
            <person name="Hughes K."/>
            <person name="Justo A."/>
            <person name="Karasinski D."/>
            <person name="Kautmanova I."/>
            <person name="Kiss B."/>
            <person name="Kocsube S."/>
            <person name="Kotiranta H."/>
            <person name="LaButti K.M."/>
            <person name="Lechner B.E."/>
            <person name="Liimatainen K."/>
            <person name="Lipzen A."/>
            <person name="Lukacs Z."/>
            <person name="Mihaltcheva S."/>
            <person name="Morgado L.N."/>
            <person name="Niskanen T."/>
            <person name="Noordeloos M.E."/>
            <person name="Ohm R.A."/>
            <person name="Ortiz-Santana B."/>
            <person name="Ovrebo C."/>
            <person name="Racz N."/>
            <person name="Riley R."/>
            <person name="Savchenko A."/>
            <person name="Shiryaev A."/>
            <person name="Soop K."/>
            <person name="Spirin V."/>
            <person name="Szebenyi C."/>
            <person name="Tomsovsky M."/>
            <person name="Tulloss R.E."/>
            <person name="Uehling J."/>
            <person name="Grigoriev I.V."/>
            <person name="Vagvolgyi C."/>
            <person name="Papp T."/>
            <person name="Martin F.M."/>
            <person name="Miettinen O."/>
            <person name="Hibbett D.S."/>
            <person name="Nagy L.G."/>
        </authorList>
    </citation>
    <scope>NUCLEOTIDE SEQUENCE [LARGE SCALE GENOMIC DNA]</scope>
    <source>
        <strain evidence="2 3">OMC1185</strain>
    </source>
</reference>
<dbReference type="AlphaFoldDB" id="A0A5C3MV05"/>
<dbReference type="STRING" id="5364.A0A5C3MV05"/>
<feature type="region of interest" description="Disordered" evidence="1">
    <location>
        <begin position="252"/>
        <end position="273"/>
    </location>
</feature>